<dbReference type="EC" id="2.1.1.-" evidence="6"/>
<evidence type="ECO:0000256" key="4">
    <source>
        <dbReference type="ARBA" id="ARBA00022679"/>
    </source>
</evidence>
<dbReference type="GO" id="GO:0070043">
    <property type="term" value="F:rRNA (guanine-N7-)-methyltransferase activity"/>
    <property type="evidence" value="ECO:0007669"/>
    <property type="project" value="UniProtKB-UniRule"/>
</dbReference>
<keyword evidence="5 6" id="KW-0949">S-adenosyl-L-methionine</keyword>
<dbReference type="STRING" id="1528099.AL705_04600"/>
<accession>A0A0M5L649</accession>
<sequence>MTTPSSVIAEMFGERASLAEAYADLLCTAGIERGLIGPREADRIWNRHILNSALLADILPEGVSVADIGSGAGLPGIPVAIARPDLSITLIEPLLRRVNFLDEVVSELGLENVSVVRGRAEENKVQQEIGTVDYVTSRAVAPLAKLAKWSAPFAHSGSYLVALKGATAAEEIERDALLVGKAGWRQEEVVQLHRDGGVEDTYVIRAIHI</sequence>
<evidence type="ECO:0000256" key="3">
    <source>
        <dbReference type="ARBA" id="ARBA00022603"/>
    </source>
</evidence>
<dbReference type="PATRIC" id="fig|1562462.4.peg.941"/>
<comment type="function">
    <text evidence="6">Specifically methylates the N7 position of a guanine in 16S rRNA.</text>
</comment>
<keyword evidence="2 6" id="KW-0698">rRNA processing</keyword>
<protein>
    <recommendedName>
        <fullName evidence="6">Ribosomal RNA small subunit methyltransferase G</fullName>
        <ecNumber evidence="6">2.1.1.-</ecNumber>
    </recommendedName>
    <alternativeName>
        <fullName evidence="6">16S rRNA 7-methylguanosine methyltransferase</fullName>
        <shortName evidence="6">16S rRNA m7G methyltransferase</shortName>
    </alternativeName>
</protein>
<feature type="binding site" evidence="6">
    <location>
        <position position="69"/>
    </location>
    <ligand>
        <name>S-adenosyl-L-methionine</name>
        <dbReference type="ChEBI" id="CHEBI:59789"/>
    </ligand>
</feature>
<evidence type="ECO:0000256" key="1">
    <source>
        <dbReference type="ARBA" id="ARBA00022490"/>
    </source>
</evidence>
<comment type="subcellular location">
    <subcellularLocation>
        <location evidence="6">Cytoplasm</location>
    </subcellularLocation>
</comment>
<proteinExistence type="inferred from homology"/>
<dbReference type="PANTHER" id="PTHR31760:SF0">
    <property type="entry name" value="S-ADENOSYL-L-METHIONINE-DEPENDENT METHYLTRANSFERASES SUPERFAMILY PROTEIN"/>
    <property type="match status" value="1"/>
</dbReference>
<dbReference type="InterPro" id="IPR029063">
    <property type="entry name" value="SAM-dependent_MTases_sf"/>
</dbReference>
<dbReference type="HAMAP" id="MF_00074">
    <property type="entry name" value="16SrRNA_methyltr_G"/>
    <property type="match status" value="1"/>
</dbReference>
<evidence type="ECO:0000313" key="7">
    <source>
        <dbReference type="EMBL" id="ALE19022.1"/>
    </source>
</evidence>
<keyword evidence="3 6" id="KW-0489">Methyltransferase</keyword>
<comment type="caution">
    <text evidence="6">Lacks conserved residue(s) required for the propagation of feature annotation.</text>
</comment>
<dbReference type="Pfam" id="PF02527">
    <property type="entry name" value="GidB"/>
    <property type="match status" value="1"/>
</dbReference>
<evidence type="ECO:0000256" key="5">
    <source>
        <dbReference type="ARBA" id="ARBA00022691"/>
    </source>
</evidence>
<dbReference type="NCBIfam" id="TIGR00138">
    <property type="entry name" value="rsmG_gidB"/>
    <property type="match status" value="1"/>
</dbReference>
<reference evidence="7 8" key="1">
    <citation type="journal article" date="2015" name="Genome Announc.">
        <title>Complete Genome Sequences for Two Strains of a Novel Fastidious, Partially Acid-Fast, Gram-Positive Corynebacterineae Bacterium, Derived from Human Clinical Samples.</title>
        <authorList>
            <person name="Nicholson A.C."/>
            <person name="Bell M."/>
            <person name="Humrighouse B.W."/>
            <person name="McQuiston J.R."/>
        </authorList>
    </citation>
    <scope>NUCLEOTIDE SEQUENCE [LARGE SCALE GENOMIC DNA]</scope>
    <source>
        <strain evidence="7 8">X1698</strain>
    </source>
</reference>
<feature type="binding site" evidence="6">
    <location>
        <begin position="120"/>
        <end position="121"/>
    </location>
    <ligand>
        <name>S-adenosyl-L-methionine</name>
        <dbReference type="ChEBI" id="CHEBI:59789"/>
    </ligand>
</feature>
<dbReference type="CDD" id="cd02440">
    <property type="entry name" value="AdoMet_MTases"/>
    <property type="match status" value="1"/>
</dbReference>
<dbReference type="PIRSF" id="PIRSF003078">
    <property type="entry name" value="GidB"/>
    <property type="match status" value="1"/>
</dbReference>
<organism evidence="7 8">
    <name type="scientific">Lawsonella clevelandensis</name>
    <dbReference type="NCBI Taxonomy" id="1528099"/>
    <lineage>
        <taxon>Bacteria</taxon>
        <taxon>Bacillati</taxon>
        <taxon>Actinomycetota</taxon>
        <taxon>Actinomycetes</taxon>
        <taxon>Mycobacteriales</taxon>
        <taxon>Lawsonellaceae</taxon>
        <taxon>Lawsonella</taxon>
    </lineage>
</organism>
<dbReference type="Proteomes" id="UP000068137">
    <property type="component" value="Chromosome"/>
</dbReference>
<feature type="binding site" evidence="6">
    <location>
        <position position="138"/>
    </location>
    <ligand>
        <name>S-adenosyl-L-methionine</name>
        <dbReference type="ChEBI" id="CHEBI:59789"/>
    </ligand>
</feature>
<dbReference type="SUPFAM" id="SSF53335">
    <property type="entry name" value="S-adenosyl-L-methionine-dependent methyltransferases"/>
    <property type="match status" value="1"/>
</dbReference>
<dbReference type="PANTHER" id="PTHR31760">
    <property type="entry name" value="S-ADENOSYL-L-METHIONINE-DEPENDENT METHYLTRANSFERASES SUPERFAMILY PROTEIN"/>
    <property type="match status" value="1"/>
</dbReference>
<comment type="similarity">
    <text evidence="6">Belongs to the methyltransferase superfamily. RNA methyltransferase RsmG family.</text>
</comment>
<keyword evidence="4 6" id="KW-0808">Transferase</keyword>
<feature type="binding site" evidence="6">
    <location>
        <position position="74"/>
    </location>
    <ligand>
        <name>S-adenosyl-L-methionine</name>
        <dbReference type="ChEBI" id="CHEBI:59789"/>
    </ligand>
</feature>
<dbReference type="GO" id="GO:0005829">
    <property type="term" value="C:cytosol"/>
    <property type="evidence" value="ECO:0007669"/>
    <property type="project" value="TreeGrafter"/>
</dbReference>
<keyword evidence="1 6" id="KW-0963">Cytoplasm</keyword>
<evidence type="ECO:0000256" key="2">
    <source>
        <dbReference type="ARBA" id="ARBA00022552"/>
    </source>
</evidence>
<dbReference type="InterPro" id="IPR003682">
    <property type="entry name" value="rRNA_ssu_MeTfrase_G"/>
</dbReference>
<evidence type="ECO:0000256" key="6">
    <source>
        <dbReference type="HAMAP-Rule" id="MF_00074"/>
    </source>
</evidence>
<dbReference type="EMBL" id="CP012390">
    <property type="protein sequence ID" value="ALE19022.1"/>
    <property type="molecule type" value="Genomic_DNA"/>
</dbReference>
<dbReference type="KEGG" id="cbq:AL705_04600"/>
<evidence type="ECO:0000313" key="8">
    <source>
        <dbReference type="Proteomes" id="UP000068137"/>
    </source>
</evidence>
<dbReference type="AlphaFoldDB" id="A0A0M5L649"/>
<name>A0A0M5L649_9ACTN</name>
<gene>
    <name evidence="6" type="primary">rsmG</name>
    <name evidence="7" type="ORF">AL705_04600</name>
</gene>
<dbReference type="Gene3D" id="3.40.50.150">
    <property type="entry name" value="Vaccinia Virus protein VP39"/>
    <property type="match status" value="1"/>
</dbReference>